<proteinExistence type="predicted"/>
<protein>
    <recommendedName>
        <fullName evidence="8">Nanos-type domain-containing protein</fullName>
    </recommendedName>
</protein>
<reference evidence="9" key="2">
    <citation type="submission" date="2025-08" db="UniProtKB">
        <authorList>
            <consortium name="Ensembl"/>
        </authorList>
    </citation>
    <scope>IDENTIFICATION</scope>
</reference>
<dbReference type="Proteomes" id="UP000314982">
    <property type="component" value="Unassembled WGS sequence"/>
</dbReference>
<feature type="domain" description="Nanos-type" evidence="8">
    <location>
        <begin position="117"/>
        <end position="148"/>
    </location>
</feature>
<dbReference type="GO" id="GO:0003723">
    <property type="term" value="F:RNA binding"/>
    <property type="evidence" value="ECO:0007669"/>
    <property type="project" value="UniProtKB-KW"/>
</dbReference>
<dbReference type="GO" id="GO:0006417">
    <property type="term" value="P:regulation of translation"/>
    <property type="evidence" value="ECO:0007669"/>
    <property type="project" value="UniProtKB-KW"/>
</dbReference>
<keyword evidence="4" id="KW-0863">Zinc-finger</keyword>
<dbReference type="InterPro" id="IPR024161">
    <property type="entry name" value="Znf_nanos-typ"/>
</dbReference>
<organism evidence="9 10">
    <name type="scientific">Hucho hucho</name>
    <name type="common">huchen</name>
    <dbReference type="NCBI Taxonomy" id="62062"/>
    <lineage>
        <taxon>Eukaryota</taxon>
        <taxon>Metazoa</taxon>
        <taxon>Chordata</taxon>
        <taxon>Craniata</taxon>
        <taxon>Vertebrata</taxon>
        <taxon>Euteleostomi</taxon>
        <taxon>Actinopterygii</taxon>
        <taxon>Neopterygii</taxon>
        <taxon>Teleostei</taxon>
        <taxon>Protacanthopterygii</taxon>
        <taxon>Salmoniformes</taxon>
        <taxon>Salmonidae</taxon>
        <taxon>Salmoninae</taxon>
        <taxon>Hucho</taxon>
    </lineage>
</organism>
<evidence type="ECO:0000256" key="5">
    <source>
        <dbReference type="ARBA" id="ARBA00022833"/>
    </source>
</evidence>
<evidence type="ECO:0000256" key="1">
    <source>
        <dbReference type="ARBA" id="ARBA00004496"/>
    </source>
</evidence>
<evidence type="ECO:0000256" key="6">
    <source>
        <dbReference type="ARBA" id="ARBA00022845"/>
    </source>
</evidence>
<comment type="subcellular location">
    <subcellularLocation>
        <location evidence="1">Cytoplasm</location>
    </subcellularLocation>
</comment>
<dbReference type="InterPro" id="IPR008705">
    <property type="entry name" value="Nanos/Xcar2"/>
</dbReference>
<keyword evidence="10" id="KW-1185">Reference proteome</keyword>
<dbReference type="AlphaFoldDB" id="A0A4W5N7S1"/>
<sequence>VTHLILGLQHLPPYMEPENKSFQPWRDYMKLVDLVREMQLGKFTSEPTTVDGHDSGICSTMITPVATPPLRHEMEPLDSEIVPLRKGAPLCLCSTKRVPSPLQQRPDPVRSPELKFCSFCKHNGKSESVFAAHSLKDQDGDVMCPYLQLRFWGYLYFTWAPKWLNNIYHKSFL</sequence>
<evidence type="ECO:0000256" key="2">
    <source>
        <dbReference type="ARBA" id="ARBA00022490"/>
    </source>
</evidence>
<dbReference type="GO" id="GO:0008270">
    <property type="term" value="F:zinc ion binding"/>
    <property type="evidence" value="ECO:0007669"/>
    <property type="project" value="UniProtKB-KW"/>
</dbReference>
<evidence type="ECO:0000256" key="4">
    <source>
        <dbReference type="ARBA" id="ARBA00022771"/>
    </source>
</evidence>
<reference evidence="9" key="3">
    <citation type="submission" date="2025-09" db="UniProtKB">
        <authorList>
            <consortium name="Ensembl"/>
        </authorList>
    </citation>
    <scope>IDENTIFICATION</scope>
</reference>
<evidence type="ECO:0000259" key="8">
    <source>
        <dbReference type="Pfam" id="PF05741"/>
    </source>
</evidence>
<dbReference type="Pfam" id="PF05741">
    <property type="entry name" value="zf-nanos"/>
    <property type="match status" value="1"/>
</dbReference>
<dbReference type="GO" id="GO:0005737">
    <property type="term" value="C:cytoplasm"/>
    <property type="evidence" value="ECO:0007669"/>
    <property type="project" value="UniProtKB-SubCell"/>
</dbReference>
<evidence type="ECO:0000256" key="3">
    <source>
        <dbReference type="ARBA" id="ARBA00022723"/>
    </source>
</evidence>
<dbReference type="GeneTree" id="ENSGT00990000206034"/>
<keyword evidence="3" id="KW-0479">Metal-binding</keyword>
<accession>A0A4W5N7S1</accession>
<dbReference type="PANTHER" id="PTHR12887">
    <property type="entry name" value="NANOS PROTEIN"/>
    <property type="match status" value="1"/>
</dbReference>
<name>A0A4W5N7S1_9TELE</name>
<reference evidence="10" key="1">
    <citation type="submission" date="2018-06" db="EMBL/GenBank/DDBJ databases">
        <title>Genome assembly of Danube salmon.</title>
        <authorList>
            <person name="Macqueen D.J."/>
            <person name="Gundappa M.K."/>
        </authorList>
    </citation>
    <scope>NUCLEOTIDE SEQUENCE [LARGE SCALE GENOMIC DNA]</scope>
</reference>
<dbReference type="STRING" id="62062.ENSHHUP00000045585"/>
<evidence type="ECO:0000313" key="10">
    <source>
        <dbReference type="Proteomes" id="UP000314982"/>
    </source>
</evidence>
<dbReference type="Ensembl" id="ENSHHUT00000047270.1">
    <property type="protein sequence ID" value="ENSHHUP00000045585.1"/>
    <property type="gene ID" value="ENSHHUG00000027793.1"/>
</dbReference>
<dbReference type="InterPro" id="IPR038129">
    <property type="entry name" value="Nanos_sf"/>
</dbReference>
<keyword evidence="5" id="KW-0862">Zinc</keyword>
<dbReference type="Gene3D" id="4.10.60.30">
    <property type="entry name" value="Nanos, RNA-binding domain"/>
    <property type="match status" value="1"/>
</dbReference>
<keyword evidence="6" id="KW-0810">Translation regulation</keyword>
<evidence type="ECO:0000313" key="9">
    <source>
        <dbReference type="Ensembl" id="ENSHHUP00000045585.1"/>
    </source>
</evidence>
<evidence type="ECO:0000256" key="7">
    <source>
        <dbReference type="ARBA" id="ARBA00022884"/>
    </source>
</evidence>
<keyword evidence="2" id="KW-0963">Cytoplasm</keyword>
<keyword evidence="7" id="KW-0694">RNA-binding</keyword>